<dbReference type="GO" id="GO:0000183">
    <property type="term" value="P:rDNA heterochromatin formation"/>
    <property type="evidence" value="ECO:0007669"/>
    <property type="project" value="TreeGrafter"/>
</dbReference>
<dbReference type="GO" id="GO:0006357">
    <property type="term" value="P:regulation of transcription by RNA polymerase II"/>
    <property type="evidence" value="ECO:0007669"/>
    <property type="project" value="TreeGrafter"/>
</dbReference>
<feature type="region of interest" description="Disordered" evidence="1">
    <location>
        <begin position="644"/>
        <end position="686"/>
    </location>
</feature>
<proteinExistence type="predicted"/>
<feature type="compositionally biased region" description="Polar residues" evidence="1">
    <location>
        <begin position="493"/>
        <end position="510"/>
    </location>
</feature>
<feature type="region of interest" description="Disordered" evidence="1">
    <location>
        <begin position="382"/>
        <end position="419"/>
    </location>
</feature>
<gene>
    <name evidence="2" type="ORF">A4X06_0g5153</name>
</gene>
<reference evidence="2" key="2">
    <citation type="journal article" date="2019" name="IMA Fungus">
        <title>Genome sequencing and comparison of five Tilletia species to identify candidate genes for the detection of regulated species infecting wheat.</title>
        <authorList>
            <person name="Nguyen H.D.T."/>
            <person name="Sultana T."/>
            <person name="Kesanakurti P."/>
            <person name="Hambleton S."/>
        </authorList>
    </citation>
    <scope>NUCLEOTIDE SEQUENCE</scope>
    <source>
        <strain evidence="2">DAOMC 236426</strain>
    </source>
</reference>
<feature type="compositionally biased region" description="Low complexity" evidence="1">
    <location>
        <begin position="658"/>
        <end position="671"/>
    </location>
</feature>
<feature type="compositionally biased region" description="Acidic residues" evidence="1">
    <location>
        <begin position="1037"/>
        <end position="1049"/>
    </location>
</feature>
<comment type="caution">
    <text evidence="2">The sequence shown here is derived from an EMBL/GenBank/DDBJ whole genome shotgun (WGS) entry which is preliminary data.</text>
</comment>
<reference evidence="2" key="1">
    <citation type="submission" date="2016-04" db="EMBL/GenBank/DDBJ databases">
        <authorList>
            <person name="Nguyen H.D."/>
            <person name="Samba Siva P."/>
            <person name="Cullis J."/>
            <person name="Levesque C.A."/>
            <person name="Hambleton S."/>
        </authorList>
    </citation>
    <scope>NUCLEOTIDE SEQUENCE</scope>
    <source>
        <strain evidence="2">DAOMC 236426</strain>
    </source>
</reference>
<feature type="compositionally biased region" description="Gly residues" evidence="1">
    <location>
        <begin position="1079"/>
        <end position="1089"/>
    </location>
</feature>
<dbReference type="AlphaFoldDB" id="A0A8X7MS80"/>
<keyword evidence="3" id="KW-1185">Reference proteome</keyword>
<feature type="compositionally biased region" description="Polar residues" evidence="1">
    <location>
        <begin position="309"/>
        <end position="343"/>
    </location>
</feature>
<feature type="compositionally biased region" description="Polar residues" evidence="1">
    <location>
        <begin position="247"/>
        <end position="257"/>
    </location>
</feature>
<feature type="compositionally biased region" description="Gly residues" evidence="1">
    <location>
        <begin position="907"/>
        <end position="917"/>
    </location>
</feature>
<dbReference type="EMBL" id="LWDE02000609">
    <property type="protein sequence ID" value="KAE8246151.1"/>
    <property type="molecule type" value="Genomic_DNA"/>
</dbReference>
<organism evidence="2 3">
    <name type="scientific">Tilletia controversa</name>
    <name type="common">dwarf bunt fungus</name>
    <dbReference type="NCBI Taxonomy" id="13291"/>
    <lineage>
        <taxon>Eukaryota</taxon>
        <taxon>Fungi</taxon>
        <taxon>Dikarya</taxon>
        <taxon>Basidiomycota</taxon>
        <taxon>Ustilaginomycotina</taxon>
        <taxon>Exobasidiomycetes</taxon>
        <taxon>Tilletiales</taxon>
        <taxon>Tilletiaceae</taxon>
        <taxon>Tilletia</taxon>
    </lineage>
</organism>
<feature type="region of interest" description="Disordered" evidence="1">
    <location>
        <begin position="537"/>
        <end position="622"/>
    </location>
</feature>
<feature type="compositionally biased region" description="Low complexity" evidence="1">
    <location>
        <begin position="227"/>
        <end position="246"/>
    </location>
</feature>
<feature type="region of interest" description="Disordered" evidence="1">
    <location>
        <begin position="708"/>
        <end position="800"/>
    </location>
</feature>
<feature type="region of interest" description="Disordered" evidence="1">
    <location>
        <begin position="227"/>
        <end position="257"/>
    </location>
</feature>
<feature type="region of interest" description="Disordered" evidence="1">
    <location>
        <begin position="1016"/>
        <end position="1089"/>
    </location>
</feature>
<accession>A0A8X7MS80</accession>
<feature type="compositionally biased region" description="Low complexity" evidence="1">
    <location>
        <begin position="597"/>
        <end position="622"/>
    </location>
</feature>
<evidence type="ECO:0000256" key="1">
    <source>
        <dbReference type="SAM" id="MobiDB-lite"/>
    </source>
</evidence>
<feature type="compositionally biased region" description="Low complexity" evidence="1">
    <location>
        <begin position="132"/>
        <end position="146"/>
    </location>
</feature>
<feature type="compositionally biased region" description="Polar residues" evidence="1">
    <location>
        <begin position="952"/>
        <end position="961"/>
    </location>
</feature>
<feature type="region of interest" description="Disordered" evidence="1">
    <location>
        <begin position="903"/>
        <end position="990"/>
    </location>
</feature>
<dbReference type="PANTHER" id="PTHR39147:SF1">
    <property type="entry name" value="PROTEIN SPT21"/>
    <property type="match status" value="1"/>
</dbReference>
<feature type="compositionally biased region" description="Low complexity" evidence="1">
    <location>
        <begin position="537"/>
        <end position="550"/>
    </location>
</feature>
<feature type="compositionally biased region" description="Low complexity" evidence="1">
    <location>
        <begin position="405"/>
        <end position="419"/>
    </location>
</feature>
<feature type="region of interest" description="Disordered" evidence="1">
    <location>
        <begin position="132"/>
        <end position="152"/>
    </location>
</feature>
<name>A0A8X7MS80_9BASI</name>
<evidence type="ECO:0000313" key="2">
    <source>
        <dbReference type="EMBL" id="KAE8246151.1"/>
    </source>
</evidence>
<dbReference type="GO" id="GO:0030466">
    <property type="term" value="P:silent mating-type cassette heterochromatin formation"/>
    <property type="evidence" value="ECO:0007669"/>
    <property type="project" value="TreeGrafter"/>
</dbReference>
<feature type="compositionally biased region" description="Low complexity" evidence="1">
    <location>
        <begin position="756"/>
        <end position="788"/>
    </location>
</feature>
<feature type="compositionally biased region" description="Basic residues" evidence="1">
    <location>
        <begin position="673"/>
        <end position="683"/>
    </location>
</feature>
<feature type="compositionally biased region" description="Gly residues" evidence="1">
    <location>
        <begin position="962"/>
        <end position="973"/>
    </location>
</feature>
<dbReference type="Proteomes" id="UP000077684">
    <property type="component" value="Unassembled WGS sequence"/>
</dbReference>
<feature type="region of interest" description="Disordered" evidence="1">
    <location>
        <begin position="270"/>
        <end position="343"/>
    </location>
</feature>
<evidence type="ECO:0000313" key="3">
    <source>
        <dbReference type="Proteomes" id="UP000077684"/>
    </source>
</evidence>
<feature type="region of interest" description="Disordered" evidence="1">
    <location>
        <begin position="486"/>
        <end position="513"/>
    </location>
</feature>
<sequence>MLQPRPPREQRIVLLKVIYTLESNTAHTLVARLPQPVTVTVLPAPKARGARARREAQAAAFSNLSSVEATAGRFASVPLKSCLGAICMASPDLIMDQSKDYILYAVDAVENHKNSLSATLIRSASYAAAPSTSAISSSPASSSKPNSPHKRSVLAGKGYFSRALEEPGDGQSIVNGRIVGGSTYDVLFPSGEDDDDDEEDEETLEIVLRLKEVERASRDQYYSLLGGLQQQQQQQPRPSSSLLALSNPPTAGPSSLSQISISRTVSDPNLMTASTHSLPLPSLDMGPPSFPASPLSWQIQDPSPIAHHSSISAGNTPAQDVSTPNQGMGMSSTEAQRQAPTPGTQAQLLSLLHMLQQRQPSTMTANETTGAMQNSSLVGLTTQSTSNELAPPDPLPPPPLPPPSAASSSADSAGATLQQQQQLADVLGGLAGMMGISLPLGLLAETSQVHGGNAMMASSETVGSNAPTPQSVSNASVAVVGAALENGPPEIGTEQQAQGSTTHTPATHNSPLPPLFAAAVEEPCSLLRALQQATPTNTSSSASFSAHPQSGLGVPSSVAHFGSAPSSSAKRGSLDAIAEQRSRKIRRKVGAGGGGSSSIHGGESPAAASASGSGSTSTSAPAPAAVGLGASLSAVSGLVTSVGIPSSSRAGSVDGGRATSVASEARSSSAAGNHKKERKYNRRAARERAAATAAANLAGRERSAAALVGGGAARSTRSSGAGVGQHPASEAGLLGVGGKKAGKVGSRKRADVRAGAAALAAQPAPTTATTAATTRASSASSQQQQQQQNGEPSSHARTSGLLGASSRSIAHITFAQSSPIRYSSSGASSNTTKVDSISSFGTLGTPLGLGNSGGNNLVARYSFPKHLLQSSPGTAFDTLLSEGDLDFDGFAIPHGLFGSPSRIHDALGGGGGGGGGSRHSRTGTGDGSGSGDRCPSTPLRRSPRKNPPGTHASMNPYATSTAGGGGGGGGGGNNNNKGGTAGAEHDLFGSDGESPLFGFVNMSPASGRSGRIGAGAGAGAGVGGSASRKALSSANDGDGDGEGEGEGNDDPFASPSARRAQRRLPSHQGGNKGTPVLGSGIGSAGTGTGAGAGPTTMSLSALMVSPNLNEVDFAALLRTNLGGGGGGPVGHDLGSLLTGSPVRLCSRAL</sequence>
<dbReference type="PANTHER" id="PTHR39147">
    <property type="entry name" value="PROTEIN SPT21"/>
    <property type="match status" value="1"/>
</dbReference>
<feature type="compositionally biased region" description="Pro residues" evidence="1">
    <location>
        <begin position="391"/>
        <end position="404"/>
    </location>
</feature>
<protein>
    <submittedName>
        <fullName evidence="2">Uncharacterized protein</fullName>
    </submittedName>
</protein>
<dbReference type="InterPro" id="IPR042403">
    <property type="entry name" value="Spt21/Ams2"/>
</dbReference>